<keyword evidence="2" id="KW-0472">Membrane</keyword>
<dbReference type="InterPro" id="IPR015915">
    <property type="entry name" value="Kelch-typ_b-propeller"/>
</dbReference>
<keyword evidence="2" id="KW-0812">Transmembrane</keyword>
<evidence type="ECO:0000256" key="2">
    <source>
        <dbReference type="SAM" id="Phobius"/>
    </source>
</evidence>
<keyword evidence="4" id="KW-1185">Reference proteome</keyword>
<dbReference type="SUPFAM" id="SSF117281">
    <property type="entry name" value="Kelch motif"/>
    <property type="match status" value="1"/>
</dbReference>
<sequence length="402" mass="43296">MSMQDIAALTVTAPVESVVLAPFMDPGNAVYLNGMIIVVGGGRQGVDMKGDNVDPDSGLYKTDRCFTYTVSSGLWSVRSLTVAGGGDFPLSRRFAALVAVGNKIYMHGGNTTETVPTVTYEKDLWILDTQTWQWTKGPDSQNGRAYHTLINYQNTLISVSGFEFETTTTKSASNAFIMVYDLNAGTWGPQFGTINKTFFQEHAIAIIAGSVSAFLVLVVVAAAVSRLWRKHTGRKPIGSGLVRKFTNKPFLATTGARKSSRPNPTVAAAQLSGMSNPYPSQRGHETHIDLSALPRVNDSSTFDQHTSPTHQFDPYGSMQHVPLMADDALENQGHELDPYKDGDEAEEKDMRPLSHATPHFVPSGVSETGSSLHPGQTVGTSGAPVAARRMTGDATDRGPISE</sequence>
<feature type="compositionally biased region" description="Polar residues" evidence="1">
    <location>
        <begin position="365"/>
        <end position="380"/>
    </location>
</feature>
<organism evidence="3 4">
    <name type="scientific">Entomortierella chlamydospora</name>
    <dbReference type="NCBI Taxonomy" id="101097"/>
    <lineage>
        <taxon>Eukaryota</taxon>
        <taxon>Fungi</taxon>
        <taxon>Fungi incertae sedis</taxon>
        <taxon>Mucoromycota</taxon>
        <taxon>Mortierellomycotina</taxon>
        <taxon>Mortierellomycetes</taxon>
        <taxon>Mortierellales</taxon>
        <taxon>Mortierellaceae</taxon>
        <taxon>Entomortierella</taxon>
    </lineage>
</organism>
<feature type="region of interest" description="Disordered" evidence="1">
    <location>
        <begin position="333"/>
        <end position="402"/>
    </location>
</feature>
<dbReference type="Pfam" id="PF01344">
    <property type="entry name" value="Kelch_1"/>
    <property type="match status" value="1"/>
</dbReference>
<reference evidence="3" key="1">
    <citation type="journal article" date="2020" name="Fungal Divers.">
        <title>Resolving the Mortierellaceae phylogeny through synthesis of multi-gene phylogenetics and phylogenomics.</title>
        <authorList>
            <person name="Vandepol N."/>
            <person name="Liber J."/>
            <person name="Desiro A."/>
            <person name="Na H."/>
            <person name="Kennedy M."/>
            <person name="Barry K."/>
            <person name="Grigoriev I.V."/>
            <person name="Miller A.N."/>
            <person name="O'Donnell K."/>
            <person name="Stajich J.E."/>
            <person name="Bonito G."/>
        </authorList>
    </citation>
    <scope>NUCLEOTIDE SEQUENCE</scope>
    <source>
        <strain evidence="3">NRRL 2769</strain>
    </source>
</reference>
<protein>
    <recommendedName>
        <fullName evidence="5">Kelch repeat protein</fullName>
    </recommendedName>
</protein>
<keyword evidence="2" id="KW-1133">Transmembrane helix</keyword>
<evidence type="ECO:0000313" key="3">
    <source>
        <dbReference type="EMBL" id="KAG0024136.1"/>
    </source>
</evidence>
<comment type="caution">
    <text evidence="3">The sequence shown here is derived from an EMBL/GenBank/DDBJ whole genome shotgun (WGS) entry which is preliminary data.</text>
</comment>
<evidence type="ECO:0000256" key="1">
    <source>
        <dbReference type="SAM" id="MobiDB-lite"/>
    </source>
</evidence>
<dbReference type="Gene3D" id="2.120.10.80">
    <property type="entry name" value="Kelch-type beta propeller"/>
    <property type="match status" value="1"/>
</dbReference>
<proteinExistence type="predicted"/>
<dbReference type="InterPro" id="IPR006652">
    <property type="entry name" value="Kelch_1"/>
</dbReference>
<accession>A0A9P6T4J8</accession>
<dbReference type="Proteomes" id="UP000703661">
    <property type="component" value="Unassembled WGS sequence"/>
</dbReference>
<dbReference type="AlphaFoldDB" id="A0A9P6T4J8"/>
<feature type="transmembrane region" description="Helical" evidence="2">
    <location>
        <begin position="203"/>
        <end position="225"/>
    </location>
</feature>
<evidence type="ECO:0000313" key="4">
    <source>
        <dbReference type="Proteomes" id="UP000703661"/>
    </source>
</evidence>
<dbReference type="EMBL" id="JAAAID010000028">
    <property type="protein sequence ID" value="KAG0024136.1"/>
    <property type="molecule type" value="Genomic_DNA"/>
</dbReference>
<name>A0A9P6T4J8_9FUNG</name>
<feature type="compositionally biased region" description="Basic and acidic residues" evidence="1">
    <location>
        <begin position="333"/>
        <end position="352"/>
    </location>
</feature>
<gene>
    <name evidence="3" type="ORF">BGZ80_005683</name>
</gene>
<evidence type="ECO:0008006" key="5">
    <source>
        <dbReference type="Google" id="ProtNLM"/>
    </source>
</evidence>